<sequence>MQFISDLLSTQRLYFLILITTITTPTIFFNGLFSSCSIRFRPDPFLLQTTPSICSLSLHSTLCNRYLPPSLTTMDTATVTPTPTVAVQHVTKASSDELLSKFAELASPDRPSKKSSRLSKRQKRSEQSLTLMIGESSEFTGTLVVERKSLLPPVASGRRSSGAGALVRQLKGGRAQFRSRNFRNRSFFGTIEKTWRRTIDGASKVFMEKQYNRHKRLLTDTT</sequence>
<evidence type="ECO:0000313" key="4">
    <source>
        <dbReference type="Proteomes" id="UP001177003"/>
    </source>
</evidence>
<dbReference type="PANTHER" id="PTHR36355">
    <property type="entry name" value="EXPRESSED PROTEIN"/>
    <property type="match status" value="1"/>
</dbReference>
<keyword evidence="2" id="KW-1133">Transmembrane helix</keyword>
<proteinExistence type="predicted"/>
<dbReference type="PANTHER" id="PTHR36355:SF1">
    <property type="entry name" value="EXPRESSED PROTEIN"/>
    <property type="match status" value="1"/>
</dbReference>
<reference evidence="3" key="1">
    <citation type="submission" date="2023-04" db="EMBL/GenBank/DDBJ databases">
        <authorList>
            <person name="Vijverberg K."/>
            <person name="Xiong W."/>
            <person name="Schranz E."/>
        </authorList>
    </citation>
    <scope>NUCLEOTIDE SEQUENCE</scope>
</reference>
<protein>
    <submittedName>
        <fullName evidence="3">Uncharacterized protein</fullName>
    </submittedName>
</protein>
<accession>A0AA36EBF1</accession>
<evidence type="ECO:0000313" key="3">
    <source>
        <dbReference type="EMBL" id="CAI9287845.1"/>
    </source>
</evidence>
<feature type="compositionally biased region" description="Basic residues" evidence="1">
    <location>
        <begin position="113"/>
        <end position="123"/>
    </location>
</feature>
<keyword evidence="2" id="KW-0472">Membrane</keyword>
<feature type="region of interest" description="Disordered" evidence="1">
    <location>
        <begin position="107"/>
        <end position="127"/>
    </location>
</feature>
<evidence type="ECO:0000256" key="1">
    <source>
        <dbReference type="SAM" id="MobiDB-lite"/>
    </source>
</evidence>
<organism evidence="3 4">
    <name type="scientific">Lactuca saligna</name>
    <name type="common">Willowleaf lettuce</name>
    <dbReference type="NCBI Taxonomy" id="75948"/>
    <lineage>
        <taxon>Eukaryota</taxon>
        <taxon>Viridiplantae</taxon>
        <taxon>Streptophyta</taxon>
        <taxon>Embryophyta</taxon>
        <taxon>Tracheophyta</taxon>
        <taxon>Spermatophyta</taxon>
        <taxon>Magnoliopsida</taxon>
        <taxon>eudicotyledons</taxon>
        <taxon>Gunneridae</taxon>
        <taxon>Pentapetalae</taxon>
        <taxon>asterids</taxon>
        <taxon>campanulids</taxon>
        <taxon>Asterales</taxon>
        <taxon>Asteraceae</taxon>
        <taxon>Cichorioideae</taxon>
        <taxon>Cichorieae</taxon>
        <taxon>Lactucinae</taxon>
        <taxon>Lactuca</taxon>
    </lineage>
</organism>
<feature type="transmembrane region" description="Helical" evidence="2">
    <location>
        <begin position="12"/>
        <end position="33"/>
    </location>
</feature>
<dbReference type="AlphaFoldDB" id="A0AA36EBF1"/>
<keyword evidence="4" id="KW-1185">Reference proteome</keyword>
<dbReference type="Proteomes" id="UP001177003">
    <property type="component" value="Chromosome 5"/>
</dbReference>
<keyword evidence="2" id="KW-0812">Transmembrane</keyword>
<dbReference type="EMBL" id="OX465081">
    <property type="protein sequence ID" value="CAI9287845.1"/>
    <property type="molecule type" value="Genomic_DNA"/>
</dbReference>
<gene>
    <name evidence="3" type="ORF">LSALG_LOCUS27182</name>
</gene>
<name>A0AA36EBF1_LACSI</name>
<evidence type="ECO:0000256" key="2">
    <source>
        <dbReference type="SAM" id="Phobius"/>
    </source>
</evidence>